<keyword evidence="1" id="KW-1133">Transmembrane helix</keyword>
<dbReference type="STRING" id="571298.SAMN04488026_104834"/>
<dbReference type="EMBL" id="FNEK01000048">
    <property type="protein sequence ID" value="SDK65572.1"/>
    <property type="molecule type" value="Genomic_DNA"/>
</dbReference>
<dbReference type="InterPro" id="IPR047784">
    <property type="entry name" value="TrgA"/>
</dbReference>
<keyword evidence="1" id="KW-0472">Membrane</keyword>
<gene>
    <name evidence="2" type="ORF">SAMN04488026_104834</name>
</gene>
<protein>
    <recommendedName>
        <fullName evidence="4">Tellurium resistance protein</fullName>
    </recommendedName>
</protein>
<feature type="transmembrane region" description="Helical" evidence="1">
    <location>
        <begin position="33"/>
        <end position="50"/>
    </location>
</feature>
<name>A0A1G9DNX6_9RHOB</name>
<evidence type="ECO:0000313" key="3">
    <source>
        <dbReference type="Proteomes" id="UP000199382"/>
    </source>
</evidence>
<dbReference type="AlphaFoldDB" id="A0A1G9DNX6"/>
<proteinExistence type="predicted"/>
<evidence type="ECO:0000256" key="1">
    <source>
        <dbReference type="SAM" id="Phobius"/>
    </source>
</evidence>
<dbReference type="OrthoDB" id="7869508at2"/>
<accession>A0A1G9DNX6</accession>
<sequence>MPTAAKLFAAFGFALVAFFASEVYKPLLPEGTQFGMLTPINTVIGALCGWMNMGKLAGKGSYAAIGSAVRTVGVMLFFVLVLWAGVEMLERSISLHYEGPTEALVAMMDLVAEYFLLMLSGPEVPIVLFCGGVLAAFLSEWASERWA</sequence>
<feature type="transmembrane region" description="Helical" evidence="1">
    <location>
        <begin position="114"/>
        <end position="138"/>
    </location>
</feature>
<keyword evidence="1" id="KW-0812">Transmembrane</keyword>
<feature type="transmembrane region" description="Helical" evidence="1">
    <location>
        <begin position="62"/>
        <end position="86"/>
    </location>
</feature>
<evidence type="ECO:0008006" key="4">
    <source>
        <dbReference type="Google" id="ProtNLM"/>
    </source>
</evidence>
<evidence type="ECO:0000313" key="2">
    <source>
        <dbReference type="EMBL" id="SDK65572.1"/>
    </source>
</evidence>
<organism evidence="2 3">
    <name type="scientific">Aliiruegeria lutimaris</name>
    <dbReference type="NCBI Taxonomy" id="571298"/>
    <lineage>
        <taxon>Bacteria</taxon>
        <taxon>Pseudomonadati</taxon>
        <taxon>Pseudomonadota</taxon>
        <taxon>Alphaproteobacteria</taxon>
        <taxon>Rhodobacterales</taxon>
        <taxon>Roseobacteraceae</taxon>
        <taxon>Aliiruegeria</taxon>
    </lineage>
</organism>
<keyword evidence="3" id="KW-1185">Reference proteome</keyword>
<dbReference type="RefSeq" id="WP_093160701.1">
    <property type="nucleotide sequence ID" value="NZ_FNEK01000048.1"/>
</dbReference>
<dbReference type="Proteomes" id="UP000199382">
    <property type="component" value="Unassembled WGS sequence"/>
</dbReference>
<reference evidence="2 3" key="1">
    <citation type="submission" date="2016-10" db="EMBL/GenBank/DDBJ databases">
        <authorList>
            <person name="de Groot N.N."/>
        </authorList>
    </citation>
    <scope>NUCLEOTIDE SEQUENCE [LARGE SCALE GENOMIC DNA]</scope>
    <source>
        <strain evidence="2 3">DSM 25294</strain>
    </source>
</reference>
<dbReference type="NCBIfam" id="NF033773">
    <property type="entry name" value="tellur_TrgA"/>
    <property type="match status" value="1"/>
</dbReference>